<dbReference type="InterPro" id="IPR043129">
    <property type="entry name" value="ATPase_NBD"/>
</dbReference>
<keyword evidence="1" id="KW-0418">Kinase</keyword>
<dbReference type="GO" id="GO:0006040">
    <property type="term" value="P:amino sugar metabolic process"/>
    <property type="evidence" value="ECO:0007669"/>
    <property type="project" value="InterPro"/>
</dbReference>
<proteinExistence type="inferred from homology"/>
<keyword evidence="1" id="KW-0808">Transferase</keyword>
<keyword evidence="1" id="KW-0067">ATP-binding</keyword>
<dbReference type="HAMAP" id="MF_01270">
    <property type="entry name" value="AnhMurNAc_kinase"/>
    <property type="match status" value="1"/>
</dbReference>
<dbReference type="GO" id="GO:0016301">
    <property type="term" value="F:kinase activity"/>
    <property type="evidence" value="ECO:0007669"/>
    <property type="project" value="UniProtKB-KW"/>
</dbReference>
<dbReference type="EMBL" id="ATFE01000014">
    <property type="protein sequence ID" value="EPF27871.1"/>
    <property type="molecule type" value="Genomic_DNA"/>
</dbReference>
<comment type="function">
    <text evidence="1">Catalyzes the specific phosphorylation of 1,6-anhydro-N-acetylmuramic acid (anhMurNAc) with the simultaneous cleavage of the 1,6-anhydro ring, generating MurNAc-6-P. Is required for the utilization of anhMurNAc either imported from the medium or derived from its own cell wall murein, and thus plays a role in cell wall recycling.</text>
</comment>
<feature type="binding site" evidence="1">
    <location>
        <begin position="84"/>
        <end position="91"/>
    </location>
    <ligand>
        <name>ATP</name>
        <dbReference type="ChEBI" id="CHEBI:30616"/>
    </ligand>
</feature>
<dbReference type="GO" id="GO:0005524">
    <property type="term" value="F:ATP binding"/>
    <property type="evidence" value="ECO:0007669"/>
    <property type="project" value="UniProtKB-UniRule"/>
</dbReference>
<comment type="pathway">
    <text evidence="1">Amino-sugar metabolism; 1,6-anhydro-N-acetylmuramate degradation.</text>
</comment>
<comment type="pathway">
    <text evidence="1">Cell wall biogenesis; peptidoglycan recycling.</text>
</comment>
<dbReference type="Gene3D" id="3.30.420.40">
    <property type="match status" value="2"/>
</dbReference>
<evidence type="ECO:0000256" key="1">
    <source>
        <dbReference type="HAMAP-Rule" id="MF_01270"/>
    </source>
</evidence>
<dbReference type="Pfam" id="PF03702">
    <property type="entry name" value="AnmK"/>
    <property type="match status" value="1"/>
</dbReference>
<dbReference type="InterPro" id="IPR005338">
    <property type="entry name" value="Anhydro_N_Ac-Mur_kinase"/>
</dbReference>
<name>A0AA87TFQ5_TREMD</name>
<organism evidence="2 3">
    <name type="scientific">Treponema medium ATCC 700293</name>
    <dbReference type="NCBI Taxonomy" id="1125700"/>
    <lineage>
        <taxon>Bacteria</taxon>
        <taxon>Pseudomonadati</taxon>
        <taxon>Spirochaetota</taxon>
        <taxon>Spirochaetia</taxon>
        <taxon>Spirochaetales</taxon>
        <taxon>Treponemataceae</taxon>
        <taxon>Treponema</taxon>
    </lineage>
</organism>
<dbReference type="CDD" id="cd24050">
    <property type="entry name" value="ASKHA_NBD_ANMK"/>
    <property type="match status" value="1"/>
</dbReference>
<reference evidence="2 3" key="1">
    <citation type="submission" date="2013-04" db="EMBL/GenBank/DDBJ databases">
        <title>The Genome Sequence of Treponema medium ATCC 700293.</title>
        <authorList>
            <consortium name="The Broad Institute Genomics Platform"/>
            <person name="Earl A."/>
            <person name="Ward D."/>
            <person name="Feldgarden M."/>
            <person name="Gevers D."/>
            <person name="Leonetti C."/>
            <person name="Blanton J.M."/>
            <person name="Dewhirst F.E."/>
            <person name="Izard J."/>
            <person name="Walker B."/>
            <person name="Young S."/>
            <person name="Zeng Q."/>
            <person name="Gargeya S."/>
            <person name="Fitzgerald M."/>
            <person name="Haas B."/>
            <person name="Abouelleil A."/>
            <person name="Allen A.W."/>
            <person name="Alvarado L."/>
            <person name="Arachchi H.M."/>
            <person name="Berlin A.M."/>
            <person name="Chapman S.B."/>
            <person name="Gainer-Dewar J."/>
            <person name="Goldberg J."/>
            <person name="Griggs A."/>
            <person name="Gujja S."/>
            <person name="Hansen M."/>
            <person name="Howarth C."/>
            <person name="Imamovic A."/>
            <person name="Ireland A."/>
            <person name="Larimer J."/>
            <person name="McCowan C."/>
            <person name="Murphy C."/>
            <person name="Pearson M."/>
            <person name="Poon T.W."/>
            <person name="Priest M."/>
            <person name="Roberts A."/>
            <person name="Saif S."/>
            <person name="Shea T."/>
            <person name="Sisk P."/>
            <person name="Sykes S."/>
            <person name="Wortman J."/>
            <person name="Nusbaum C."/>
            <person name="Birren B."/>
        </authorList>
    </citation>
    <scope>NUCLEOTIDE SEQUENCE [LARGE SCALE GENOMIC DNA]</scope>
    <source>
        <strain evidence="2 3">ATCC 700293</strain>
    </source>
</reference>
<dbReference type="NCBIfam" id="NF007148">
    <property type="entry name" value="PRK09585.3-2"/>
    <property type="match status" value="1"/>
</dbReference>
<dbReference type="PANTHER" id="PTHR30605">
    <property type="entry name" value="ANHYDRO-N-ACETYLMURAMIC ACID KINASE"/>
    <property type="match status" value="1"/>
</dbReference>
<dbReference type="EC" id="2.7.1.170" evidence="1"/>
<comment type="catalytic activity">
    <reaction evidence="1">
        <text>1,6-anhydro-N-acetyl-beta-muramate + ATP + H2O = N-acetyl-D-muramate 6-phosphate + ADP + H(+)</text>
        <dbReference type="Rhea" id="RHEA:24952"/>
        <dbReference type="ChEBI" id="CHEBI:15377"/>
        <dbReference type="ChEBI" id="CHEBI:15378"/>
        <dbReference type="ChEBI" id="CHEBI:30616"/>
        <dbReference type="ChEBI" id="CHEBI:58690"/>
        <dbReference type="ChEBI" id="CHEBI:58722"/>
        <dbReference type="ChEBI" id="CHEBI:456216"/>
        <dbReference type="EC" id="2.7.1.170"/>
    </reaction>
</comment>
<dbReference type="Proteomes" id="UP000014634">
    <property type="component" value="Unassembled WGS sequence"/>
</dbReference>
<keyword evidence="1" id="KW-0119">Carbohydrate metabolism</keyword>
<evidence type="ECO:0000313" key="2">
    <source>
        <dbReference type="EMBL" id="EPF27871.1"/>
    </source>
</evidence>
<comment type="caution">
    <text evidence="2">The sequence shown here is derived from an EMBL/GenBank/DDBJ whole genome shotgun (WGS) entry which is preliminary data.</text>
</comment>
<dbReference type="SUPFAM" id="SSF53067">
    <property type="entry name" value="Actin-like ATPase domain"/>
    <property type="match status" value="1"/>
</dbReference>
<comment type="similarity">
    <text evidence="1">Belongs to the anhydro-N-acetylmuramic acid kinase family.</text>
</comment>
<accession>A0AA87TFQ5</accession>
<dbReference type="AlphaFoldDB" id="A0AA87TFQ5"/>
<evidence type="ECO:0000313" key="3">
    <source>
        <dbReference type="Proteomes" id="UP000014634"/>
    </source>
</evidence>
<dbReference type="GO" id="GO:0009254">
    <property type="term" value="P:peptidoglycan turnover"/>
    <property type="evidence" value="ECO:0007669"/>
    <property type="project" value="UniProtKB-UniRule"/>
</dbReference>
<dbReference type="GO" id="GO:0016773">
    <property type="term" value="F:phosphotransferase activity, alcohol group as acceptor"/>
    <property type="evidence" value="ECO:0007669"/>
    <property type="project" value="UniProtKB-UniRule"/>
</dbReference>
<keyword evidence="1" id="KW-0547">Nucleotide-binding</keyword>
<dbReference type="GO" id="GO:0097175">
    <property type="term" value="P:1,6-anhydro-N-acetyl-beta-muramic acid catabolic process"/>
    <property type="evidence" value="ECO:0007669"/>
    <property type="project" value="UniProtKB-UniRule"/>
</dbReference>
<gene>
    <name evidence="1" type="primary">anmK</name>
    <name evidence="2" type="ORF">HMPREF9195_02001</name>
</gene>
<dbReference type="PANTHER" id="PTHR30605:SF0">
    <property type="entry name" value="ANHYDRO-N-ACETYLMURAMIC ACID KINASE"/>
    <property type="match status" value="1"/>
</dbReference>
<protein>
    <recommendedName>
        <fullName evidence="1">Anhydro-N-acetylmuramic acid kinase</fullName>
        <ecNumber evidence="1">2.7.1.170</ecNumber>
    </recommendedName>
    <alternativeName>
        <fullName evidence="1">AnhMurNAc kinase</fullName>
    </alternativeName>
</protein>
<sequence>MNFGNCCIRARKAHTSICKFSKENLTVKVSGVIVDAHLIPMKFCTKGIQPLKIFKSGCLREQYMKYLDFINEKKEKTAIGLMSGTSVDGIDAVLLTITGSGLDTRIAECAFLTVPYPQEVRQRLLALASGSFGGSEELSAMNVYLGELSAEACFAVCKKANIDISTVDFIGSHGHTVFHAPNERYYFGKNIKSTLQIGEAAVIAERTGCVTVADFRVRDVAAGGAGAPLVPFTEYLLYREPDTVIGLQNIGGIGNITLLPADADMDGIIAFDTGPGNMLIDGLMRLITGGTQNYDEDGKCATAGAVDSVLLDFLKTDPYLQLKPPKTTGREHYSEAFIQALYDKGTSLQLPPETIVRTATYYTAYSIAYSLNTFGLPMPQKLIVGGGGCRNPVILDHLRQLLPECSVLTNEDIGKNSDSKEASAFAVLANEALCGNPNNVPSATGARKFVVMGKISI</sequence>